<reference evidence="3 4" key="1">
    <citation type="submission" date="2014-06" db="EMBL/GenBank/DDBJ databases">
        <title>Evolutionary Origins and Diversification of the Mycorrhizal Mutualists.</title>
        <authorList>
            <consortium name="DOE Joint Genome Institute"/>
            <consortium name="Mycorrhizal Genomics Consortium"/>
            <person name="Kohler A."/>
            <person name="Kuo A."/>
            <person name="Nagy L.G."/>
            <person name="Floudas D."/>
            <person name="Copeland A."/>
            <person name="Barry K.W."/>
            <person name="Cichocki N."/>
            <person name="Veneault-Fourrey C."/>
            <person name="LaButti K."/>
            <person name="Lindquist E.A."/>
            <person name="Lipzen A."/>
            <person name="Lundell T."/>
            <person name="Morin E."/>
            <person name="Murat C."/>
            <person name="Riley R."/>
            <person name="Ohm R."/>
            <person name="Sun H."/>
            <person name="Tunlid A."/>
            <person name="Henrissat B."/>
            <person name="Grigoriev I.V."/>
            <person name="Hibbett D.S."/>
            <person name="Martin F."/>
        </authorList>
    </citation>
    <scope>NUCLEOTIDE SEQUENCE [LARGE SCALE GENOMIC DNA]</scope>
    <source>
        <strain evidence="3 4">SS14</strain>
    </source>
</reference>
<protein>
    <submittedName>
        <fullName evidence="3">Uncharacterized protein</fullName>
    </submittedName>
</protein>
<keyword evidence="2" id="KW-0597">Phosphoprotein</keyword>
<dbReference type="HOGENOM" id="CLU_809344_0_0_1"/>
<proteinExistence type="predicted"/>
<accession>A0A0C9VVE5</accession>
<dbReference type="Gene3D" id="3.40.50.12780">
    <property type="entry name" value="N-terminal domain of ligase-like"/>
    <property type="match status" value="1"/>
</dbReference>
<evidence type="ECO:0000256" key="1">
    <source>
        <dbReference type="ARBA" id="ARBA00022450"/>
    </source>
</evidence>
<dbReference type="InterPro" id="IPR042099">
    <property type="entry name" value="ANL_N_sf"/>
</dbReference>
<dbReference type="OrthoDB" id="429813at2759"/>
<name>A0A0C9VVE5_SPHS4</name>
<dbReference type="PANTHER" id="PTHR43439">
    <property type="entry name" value="PHENYLACETATE-COENZYME A LIGASE"/>
    <property type="match status" value="1"/>
</dbReference>
<organism evidence="3 4">
    <name type="scientific">Sphaerobolus stellatus (strain SS14)</name>
    <dbReference type="NCBI Taxonomy" id="990650"/>
    <lineage>
        <taxon>Eukaryota</taxon>
        <taxon>Fungi</taxon>
        <taxon>Dikarya</taxon>
        <taxon>Basidiomycota</taxon>
        <taxon>Agaricomycotina</taxon>
        <taxon>Agaricomycetes</taxon>
        <taxon>Phallomycetidae</taxon>
        <taxon>Geastrales</taxon>
        <taxon>Sphaerobolaceae</taxon>
        <taxon>Sphaerobolus</taxon>
    </lineage>
</organism>
<evidence type="ECO:0000313" key="4">
    <source>
        <dbReference type="Proteomes" id="UP000054279"/>
    </source>
</evidence>
<sequence>MESKTALLSVPSFHDLYVAPSVDVTYPKDYDKTPVDPDYQPLFITPRNITSFASALKRFYQFMRLPYSWHGLTYEGVACAHWSVRAVATPRESIVPITPEFLKEYLEMSHSTWIWCVSMFFEAWAKESDPIEVMKKMKLTSFSEAPINADVANQHHRQGVHLQGIYAATEFSCASKLTTETPEAGLEWFEFTDYAAPVLVPVPPGEENAFEIALKKTASHILSLTNGAIDGEAVYITSDLVEKHFQNASFHRILGRVDDQITLSTGEKTNPGPLEEIIMTDPHVEFTIVFGRGRLTIGILITPRSYEGSRKDWISRVSQSYMVMCSTFTEDKELTLCHIQVYG</sequence>
<dbReference type="PANTHER" id="PTHR43439:SF2">
    <property type="entry name" value="ENZYME, PUTATIVE (JCVI)-RELATED"/>
    <property type="match status" value="1"/>
</dbReference>
<evidence type="ECO:0000313" key="3">
    <source>
        <dbReference type="EMBL" id="KIJ42605.1"/>
    </source>
</evidence>
<dbReference type="AlphaFoldDB" id="A0A0C9VVE5"/>
<dbReference type="EMBL" id="KN837128">
    <property type="protein sequence ID" value="KIJ42605.1"/>
    <property type="molecule type" value="Genomic_DNA"/>
</dbReference>
<gene>
    <name evidence="3" type="ORF">M422DRAFT_254043</name>
</gene>
<dbReference type="SUPFAM" id="SSF56801">
    <property type="entry name" value="Acetyl-CoA synthetase-like"/>
    <property type="match status" value="1"/>
</dbReference>
<dbReference type="Proteomes" id="UP000054279">
    <property type="component" value="Unassembled WGS sequence"/>
</dbReference>
<keyword evidence="4" id="KW-1185">Reference proteome</keyword>
<keyword evidence="1" id="KW-0596">Phosphopantetheine</keyword>
<dbReference type="InterPro" id="IPR051414">
    <property type="entry name" value="Adenylate-forming_Reductase"/>
</dbReference>
<evidence type="ECO:0000256" key="2">
    <source>
        <dbReference type="ARBA" id="ARBA00022553"/>
    </source>
</evidence>
<dbReference type="Pfam" id="PF23562">
    <property type="entry name" value="AMP-binding_C_3"/>
    <property type="match status" value="1"/>
</dbReference>